<dbReference type="RefSeq" id="WP_187657114.1">
    <property type="nucleotide sequence ID" value="NZ_JACSOD020000491.1"/>
</dbReference>
<comment type="caution">
    <text evidence="2">The sequence shown here is derived from an EMBL/GenBank/DDBJ whole genome shotgun (WGS) entry which is preliminary data.</text>
</comment>
<feature type="transmembrane region" description="Helical" evidence="1">
    <location>
        <begin position="358"/>
        <end position="374"/>
    </location>
</feature>
<feature type="transmembrane region" description="Helical" evidence="1">
    <location>
        <begin position="386"/>
        <end position="406"/>
    </location>
</feature>
<evidence type="ECO:0000256" key="1">
    <source>
        <dbReference type="SAM" id="Phobius"/>
    </source>
</evidence>
<keyword evidence="1" id="KW-0472">Membrane</keyword>
<keyword evidence="1" id="KW-0812">Transmembrane</keyword>
<feature type="transmembrane region" description="Helical" evidence="1">
    <location>
        <begin position="272"/>
        <end position="293"/>
    </location>
</feature>
<evidence type="ECO:0000313" key="2">
    <source>
        <dbReference type="EMBL" id="MBM6499824.1"/>
    </source>
</evidence>
<feature type="transmembrane region" description="Helical" evidence="1">
    <location>
        <begin position="331"/>
        <end position="351"/>
    </location>
</feature>
<keyword evidence="1" id="KW-1133">Transmembrane helix</keyword>
<keyword evidence="3" id="KW-1185">Reference proteome</keyword>
<feature type="transmembrane region" description="Helical" evidence="1">
    <location>
        <begin position="133"/>
        <end position="153"/>
    </location>
</feature>
<evidence type="ECO:0000313" key="3">
    <source>
        <dbReference type="Proteomes" id="UP000759529"/>
    </source>
</evidence>
<feature type="transmembrane region" description="Helical" evidence="1">
    <location>
        <begin position="216"/>
        <end position="238"/>
    </location>
</feature>
<feature type="transmembrane region" description="Helical" evidence="1">
    <location>
        <begin position="183"/>
        <end position="209"/>
    </location>
</feature>
<gene>
    <name evidence="2" type="ORF">H9X54_011015</name>
</gene>
<dbReference type="Proteomes" id="UP000759529">
    <property type="component" value="Unassembled WGS sequence"/>
</dbReference>
<sequence>MKNALFYFIVFPFYGLIQAIKNYRLSWAKNMVWLFVVFYGYTMFRPEFADSTRYVQSLVNMYNNPRTWDAFILSFYSVDEDNQATVDIYQPLMTNFVSLFTDNGNILYAFFGLVYGFFFSRNIWFLIDEFKTQLHSRLIFILLIVFSCVIGFWELNGVRMWTAAQVFFYGAFVFLYQKKFKGMYFVLASALIHFSFFLPIAIFLTYIVFKLPFRVIYIFFVASFFANALNITSVSSFLQGILPEVLLPRVKSYTSDEYVEVIDTLNQGANWYILYFGKVLNYTIAFLITVIYFAKNQSYLKDKFFSRFASFSIFLLGASNLLSSLPSGERYLILAQFFGVAVTVLFFTKYYSLNYKKAVAVVSPFLLFFIIISLRKSFDTVSVMTVFTNPFLASIIDTPIALIDLIK</sequence>
<feature type="transmembrane region" description="Helical" evidence="1">
    <location>
        <begin position="305"/>
        <end position="325"/>
    </location>
</feature>
<proteinExistence type="predicted"/>
<feature type="transmembrane region" description="Helical" evidence="1">
    <location>
        <begin position="25"/>
        <end position="44"/>
    </location>
</feature>
<protein>
    <submittedName>
        <fullName evidence="2">EpsG family protein</fullName>
    </submittedName>
</protein>
<feature type="transmembrane region" description="Helical" evidence="1">
    <location>
        <begin position="106"/>
        <end position="127"/>
    </location>
</feature>
<name>A0ABS2CY34_9FLAO</name>
<dbReference type="EMBL" id="JACSOD020000491">
    <property type="protein sequence ID" value="MBM6499824.1"/>
    <property type="molecule type" value="Genomic_DNA"/>
</dbReference>
<feature type="transmembrane region" description="Helical" evidence="1">
    <location>
        <begin position="160"/>
        <end position="177"/>
    </location>
</feature>
<reference evidence="2 3" key="1">
    <citation type="submission" date="2021-02" db="EMBL/GenBank/DDBJ databases">
        <authorList>
            <person name="Jung H.S."/>
            <person name="Chun B.H."/>
            <person name="Jeon C.O."/>
        </authorList>
    </citation>
    <scope>NUCLEOTIDE SEQUENCE [LARGE SCALE GENOMIC DNA]</scope>
    <source>
        <strain evidence="2 3">LMG 25203</strain>
    </source>
</reference>
<accession>A0ABS2CY34</accession>
<organism evidence="2 3">
    <name type="scientific">Flavobacterium macrobrachii</name>
    <dbReference type="NCBI Taxonomy" id="591204"/>
    <lineage>
        <taxon>Bacteria</taxon>
        <taxon>Pseudomonadati</taxon>
        <taxon>Bacteroidota</taxon>
        <taxon>Flavobacteriia</taxon>
        <taxon>Flavobacteriales</taxon>
        <taxon>Flavobacteriaceae</taxon>
        <taxon>Flavobacterium</taxon>
    </lineage>
</organism>